<feature type="transmembrane region" description="Helical" evidence="2">
    <location>
        <begin position="7"/>
        <end position="25"/>
    </location>
</feature>
<proteinExistence type="predicted"/>
<feature type="domain" description="Mammalian cell entry C-terminal" evidence="4">
    <location>
        <begin position="121"/>
        <end position="288"/>
    </location>
</feature>
<evidence type="ECO:0000256" key="2">
    <source>
        <dbReference type="SAM" id="Phobius"/>
    </source>
</evidence>
<name>A0ABT7M419_9PSEU</name>
<evidence type="ECO:0000313" key="5">
    <source>
        <dbReference type="EMBL" id="MDL5155422.1"/>
    </source>
</evidence>
<keyword evidence="2" id="KW-0472">Membrane</keyword>
<keyword evidence="2" id="KW-1133">Transmembrane helix</keyword>
<dbReference type="EMBL" id="JASVWF010000001">
    <property type="protein sequence ID" value="MDL5155422.1"/>
    <property type="molecule type" value="Genomic_DNA"/>
</dbReference>
<gene>
    <name evidence="5" type="ORF">QRT03_05630</name>
</gene>
<feature type="region of interest" description="Disordered" evidence="1">
    <location>
        <begin position="359"/>
        <end position="380"/>
    </location>
</feature>
<organism evidence="5 6">
    <name type="scientific">Actinomycetospora termitidis</name>
    <dbReference type="NCBI Taxonomy" id="3053470"/>
    <lineage>
        <taxon>Bacteria</taxon>
        <taxon>Bacillati</taxon>
        <taxon>Actinomycetota</taxon>
        <taxon>Actinomycetes</taxon>
        <taxon>Pseudonocardiales</taxon>
        <taxon>Pseudonocardiaceae</taxon>
        <taxon>Actinomycetospora</taxon>
    </lineage>
</organism>
<evidence type="ECO:0000259" key="4">
    <source>
        <dbReference type="Pfam" id="PF11887"/>
    </source>
</evidence>
<dbReference type="Proteomes" id="UP001231924">
    <property type="component" value="Unassembled WGS sequence"/>
</dbReference>
<feature type="compositionally biased region" description="Low complexity" evidence="1">
    <location>
        <begin position="426"/>
        <end position="450"/>
    </location>
</feature>
<reference evidence="5 6" key="1">
    <citation type="submission" date="2023-06" db="EMBL/GenBank/DDBJ databases">
        <title>Actinomycetospora Odt1-22.</title>
        <authorList>
            <person name="Supong K."/>
        </authorList>
    </citation>
    <scope>NUCLEOTIDE SEQUENCE [LARGE SCALE GENOMIC DNA]</scope>
    <source>
        <strain evidence="5 6">Odt1-22</strain>
    </source>
</reference>
<feature type="compositionally biased region" description="Basic and acidic residues" evidence="1">
    <location>
        <begin position="370"/>
        <end position="379"/>
    </location>
</feature>
<dbReference type="InterPro" id="IPR024516">
    <property type="entry name" value="Mce_C"/>
</dbReference>
<dbReference type="PANTHER" id="PTHR33371:SF16">
    <property type="entry name" value="MCE-FAMILY PROTEIN MCE3F"/>
    <property type="match status" value="1"/>
</dbReference>
<dbReference type="InterPro" id="IPR005693">
    <property type="entry name" value="Mce"/>
</dbReference>
<dbReference type="Pfam" id="PF11887">
    <property type="entry name" value="Mce4_CUP1"/>
    <property type="match status" value="1"/>
</dbReference>
<evidence type="ECO:0000313" key="6">
    <source>
        <dbReference type="Proteomes" id="UP001231924"/>
    </source>
</evidence>
<dbReference type="InterPro" id="IPR003399">
    <property type="entry name" value="Mce/MlaD"/>
</dbReference>
<accession>A0ABT7M419</accession>
<sequence length="469" mass="49758">MTKQIRNLLILFVVISLVGIGYIAFRYVGADSLIGLGPYTVKVEMKESGGIFPKASVSYRGVEIGKVGDMRITPEGLEVDLEIENDSPEVPASAVAVIANRSAVGEQYVDLQPPRDGGPFLQDGSVIPVNQTRTPVEVDGLLANLNTLATSVPIPELRTTVDELYTAFDRTGPDLQRLLDSSNALVATAIQQLPQTTQLLRDGRVVLGTQASLGPQILSFSRDLNLFTAQLKADDPNLRRLVRAAPPAATQLEGLIRETGPDLSRVLANLLTTVRIIQPRLAGVEQLLVTYPGLSAVAPAVVPDPEPGQERRVHFGLVLNIQDPPYCRDGYLQPGDGWRPATDTDFLPMDTRVFCAQGGQVNPRGAQHTPELDGSKRPYGEILDPNDFYYGATPPPGVFGNVTPVPATPYTPGQRPAPAPNGNPGSSASQASSQNADQSTAFSAASSSPADVLANSGRGAPPIVIPGLG</sequence>
<dbReference type="Pfam" id="PF02470">
    <property type="entry name" value="MlaD"/>
    <property type="match status" value="1"/>
</dbReference>
<dbReference type="PANTHER" id="PTHR33371">
    <property type="entry name" value="INTERMEMBRANE PHOSPHOLIPID TRANSPORT SYSTEM BINDING PROTEIN MLAD-RELATED"/>
    <property type="match status" value="1"/>
</dbReference>
<protein>
    <submittedName>
        <fullName evidence="5">MCE family protein</fullName>
    </submittedName>
</protein>
<keyword evidence="2" id="KW-0812">Transmembrane</keyword>
<feature type="region of interest" description="Disordered" evidence="1">
    <location>
        <begin position="400"/>
        <end position="469"/>
    </location>
</feature>
<feature type="domain" description="Mce/MlaD" evidence="3">
    <location>
        <begin position="38"/>
        <end position="114"/>
    </location>
</feature>
<evidence type="ECO:0000259" key="3">
    <source>
        <dbReference type="Pfam" id="PF02470"/>
    </source>
</evidence>
<evidence type="ECO:0000256" key="1">
    <source>
        <dbReference type="SAM" id="MobiDB-lite"/>
    </source>
</evidence>
<keyword evidence="6" id="KW-1185">Reference proteome</keyword>
<dbReference type="InterPro" id="IPR052336">
    <property type="entry name" value="MlaD_Phospholipid_Transporter"/>
</dbReference>
<dbReference type="RefSeq" id="WP_286051521.1">
    <property type="nucleotide sequence ID" value="NZ_JASVWF010000001.1"/>
</dbReference>
<dbReference type="NCBIfam" id="TIGR00996">
    <property type="entry name" value="Mtu_fam_mce"/>
    <property type="match status" value="1"/>
</dbReference>
<comment type="caution">
    <text evidence="5">The sequence shown here is derived from an EMBL/GenBank/DDBJ whole genome shotgun (WGS) entry which is preliminary data.</text>
</comment>